<dbReference type="HOGENOM" id="CLU_113291_1_0_9"/>
<proteinExistence type="predicted"/>
<dbReference type="AlphaFoldDB" id="A0A0H2YSZ9"/>
<sequence length="164" mass="18867">MPKTKFQQLFFAFLTVLITVHLFVFYNLAIEMGGMCNQVFIDSINIVPIEFLFAFLLDIFIAGPLAFKLAFSIVNPKEDKPYIVNIAITCSTICLMCPMMSFVSALLFKGFNSELIANWLQNIVINFPFAFFTQLFLIQPFVRFVFRNVFKNQLNNDKCIVNEA</sequence>
<feature type="transmembrane region" description="Helical" evidence="1">
    <location>
        <begin position="119"/>
        <end position="138"/>
    </location>
</feature>
<dbReference type="KEGG" id="cpf:CPF_0763"/>
<dbReference type="STRING" id="195103.CPF_0763"/>
<feature type="transmembrane region" description="Helical" evidence="1">
    <location>
        <begin position="49"/>
        <end position="71"/>
    </location>
</feature>
<organism evidence="2 3">
    <name type="scientific">Clostridium perfringens (strain ATCC 13124 / DSM 756 / JCM 1290 / NCIMB 6125 / NCTC 8237 / Type A)</name>
    <dbReference type="NCBI Taxonomy" id="195103"/>
    <lineage>
        <taxon>Bacteria</taxon>
        <taxon>Bacillati</taxon>
        <taxon>Bacillota</taxon>
        <taxon>Clostridia</taxon>
        <taxon>Eubacteriales</taxon>
        <taxon>Clostridiaceae</taxon>
        <taxon>Clostridium</taxon>
    </lineage>
</organism>
<keyword evidence="1" id="KW-1133">Transmembrane helix</keyword>
<dbReference type="RefSeq" id="WP_003460841.1">
    <property type="nucleotide sequence ID" value="NC_008261.1"/>
</dbReference>
<dbReference type="Pfam" id="PF11391">
    <property type="entry name" value="DUF2798"/>
    <property type="match status" value="2"/>
</dbReference>
<protein>
    <recommendedName>
        <fullName evidence="4">DUF2798 domain-containing protein</fullName>
    </recommendedName>
</protein>
<feature type="transmembrane region" description="Helical" evidence="1">
    <location>
        <begin position="9"/>
        <end position="29"/>
    </location>
</feature>
<gene>
    <name evidence="2" type="ordered locus">CPF_0763</name>
</gene>
<feature type="transmembrane region" description="Helical" evidence="1">
    <location>
        <begin position="83"/>
        <end position="107"/>
    </location>
</feature>
<evidence type="ECO:0008006" key="4">
    <source>
        <dbReference type="Google" id="ProtNLM"/>
    </source>
</evidence>
<dbReference type="EMBL" id="CP000246">
    <property type="protein sequence ID" value="ABG84171.1"/>
    <property type="molecule type" value="Genomic_DNA"/>
</dbReference>
<keyword evidence="1" id="KW-0472">Membrane</keyword>
<dbReference type="InterPro" id="IPR021529">
    <property type="entry name" value="DUF2798"/>
</dbReference>
<dbReference type="eggNOG" id="ENOG50304CC">
    <property type="taxonomic scope" value="Bacteria"/>
</dbReference>
<name>A0A0H2YSZ9_CLOP1</name>
<accession>A0A0H2YSZ9</accession>
<evidence type="ECO:0000256" key="1">
    <source>
        <dbReference type="SAM" id="Phobius"/>
    </source>
</evidence>
<keyword evidence="1" id="KW-0812">Transmembrane</keyword>
<reference evidence="2 3" key="1">
    <citation type="journal article" date="2006" name="Genome Res.">
        <title>Skewed genomic variability in strains of the toxigenic bacterial pathogen, Clostridium perfringens.</title>
        <authorList>
            <person name="Myers G.S."/>
            <person name="Rasko D.A."/>
            <person name="Cheung J.K."/>
            <person name="Ravel J."/>
            <person name="Seshadri R."/>
            <person name="Deboy R.T."/>
            <person name="Ren Q."/>
            <person name="Varga J."/>
            <person name="Awad M.M."/>
            <person name="Brinkac L.M."/>
            <person name="Daugherty S.C."/>
            <person name="Haft D.H."/>
            <person name="Dodson R.J."/>
            <person name="Madupu R."/>
            <person name="Nelson W.C."/>
            <person name="Rosovitz M.J."/>
            <person name="Sullivan S.A."/>
            <person name="Khouri H."/>
            <person name="Dimitrov G.I."/>
            <person name="Watkins K.L."/>
            <person name="Mulligan S."/>
            <person name="Benton J."/>
            <person name="Radune D."/>
            <person name="Fisher D.J."/>
            <person name="Atkins H.S."/>
            <person name="Hiscox T."/>
            <person name="Jost B.H."/>
            <person name="Billington S.J."/>
            <person name="Songer J.G."/>
            <person name="McClane B.A."/>
            <person name="Titball R.W."/>
            <person name="Rood J.I."/>
            <person name="Melville S.B."/>
            <person name="Paulsen I.T."/>
        </authorList>
    </citation>
    <scope>NUCLEOTIDE SEQUENCE [LARGE SCALE GENOMIC DNA]</scope>
    <source>
        <strain evidence="3">ATCC 13124 / DSM 756 / JCM 1290 / NCIMB 6125 / NCTC 8237 / S 107 / Type A</strain>
    </source>
</reference>
<evidence type="ECO:0000313" key="3">
    <source>
        <dbReference type="Proteomes" id="UP000001823"/>
    </source>
</evidence>
<dbReference type="PaxDb" id="195103-CPF_0763"/>
<dbReference type="Proteomes" id="UP000001823">
    <property type="component" value="Chromosome"/>
</dbReference>
<evidence type="ECO:0000313" key="2">
    <source>
        <dbReference type="EMBL" id="ABG84171.1"/>
    </source>
</evidence>
<keyword evidence="3" id="KW-1185">Reference proteome</keyword>